<dbReference type="Proteomes" id="UP001283361">
    <property type="component" value="Unassembled WGS sequence"/>
</dbReference>
<proteinExistence type="predicted"/>
<dbReference type="AlphaFoldDB" id="A0AAE1B2Q1"/>
<reference evidence="1" key="1">
    <citation type="journal article" date="2023" name="G3 (Bethesda)">
        <title>A reference genome for the long-term kleptoplast-retaining sea slug Elysia crispata morphotype clarki.</title>
        <authorList>
            <person name="Eastman K.E."/>
            <person name="Pendleton A.L."/>
            <person name="Shaikh M.A."/>
            <person name="Suttiyut T."/>
            <person name="Ogas R."/>
            <person name="Tomko P."/>
            <person name="Gavelis G."/>
            <person name="Widhalm J.R."/>
            <person name="Wisecaver J.H."/>
        </authorList>
    </citation>
    <scope>NUCLEOTIDE SEQUENCE</scope>
    <source>
        <strain evidence="1">ECLA1</strain>
    </source>
</reference>
<protein>
    <submittedName>
        <fullName evidence="1">Uncharacterized protein</fullName>
    </submittedName>
</protein>
<dbReference type="EMBL" id="JAWDGP010000662">
    <property type="protein sequence ID" value="KAK3798590.1"/>
    <property type="molecule type" value="Genomic_DNA"/>
</dbReference>
<keyword evidence="2" id="KW-1185">Reference proteome</keyword>
<comment type="caution">
    <text evidence="1">The sequence shown here is derived from an EMBL/GenBank/DDBJ whole genome shotgun (WGS) entry which is preliminary data.</text>
</comment>
<evidence type="ECO:0000313" key="2">
    <source>
        <dbReference type="Proteomes" id="UP001283361"/>
    </source>
</evidence>
<sequence>MKKISVDPFCDQPHFHLVRFRLNQGTLLNFGASLLTRDEMVAPNGARIKSWVDQLVKMAKISVFIDSQFFLSPFLYEIRITRCDQEQEGVGGGVGSG</sequence>
<name>A0AAE1B2Q1_9GAST</name>
<gene>
    <name evidence="1" type="ORF">RRG08_014126</name>
</gene>
<organism evidence="1 2">
    <name type="scientific">Elysia crispata</name>
    <name type="common">lettuce slug</name>
    <dbReference type="NCBI Taxonomy" id="231223"/>
    <lineage>
        <taxon>Eukaryota</taxon>
        <taxon>Metazoa</taxon>
        <taxon>Spiralia</taxon>
        <taxon>Lophotrochozoa</taxon>
        <taxon>Mollusca</taxon>
        <taxon>Gastropoda</taxon>
        <taxon>Heterobranchia</taxon>
        <taxon>Euthyneura</taxon>
        <taxon>Panpulmonata</taxon>
        <taxon>Sacoglossa</taxon>
        <taxon>Placobranchoidea</taxon>
        <taxon>Plakobranchidae</taxon>
        <taxon>Elysia</taxon>
    </lineage>
</organism>
<accession>A0AAE1B2Q1</accession>
<evidence type="ECO:0000313" key="1">
    <source>
        <dbReference type="EMBL" id="KAK3798590.1"/>
    </source>
</evidence>